<protein>
    <recommendedName>
        <fullName evidence="1">Peptidase M17 leucyl aminopeptidase N-terminal domain-containing protein</fullName>
    </recommendedName>
</protein>
<dbReference type="InterPro" id="IPR043472">
    <property type="entry name" value="Macro_dom-like"/>
</dbReference>
<organism evidence="2 3">
    <name type="scientific">Syntrophotalea acetylenivorans</name>
    <dbReference type="NCBI Taxonomy" id="1842532"/>
    <lineage>
        <taxon>Bacteria</taxon>
        <taxon>Pseudomonadati</taxon>
        <taxon>Thermodesulfobacteriota</taxon>
        <taxon>Desulfuromonadia</taxon>
        <taxon>Desulfuromonadales</taxon>
        <taxon>Syntrophotaleaceae</taxon>
        <taxon>Syntrophotalea</taxon>
    </lineage>
</organism>
<dbReference type="GO" id="GO:0070006">
    <property type="term" value="F:metalloaminopeptidase activity"/>
    <property type="evidence" value="ECO:0007669"/>
    <property type="project" value="InterPro"/>
</dbReference>
<dbReference type="Pfam" id="PF02789">
    <property type="entry name" value="Peptidase_M17_N"/>
    <property type="match status" value="1"/>
</dbReference>
<evidence type="ECO:0000313" key="2">
    <source>
        <dbReference type="EMBL" id="APG26721.1"/>
    </source>
</evidence>
<proteinExistence type="predicted"/>
<dbReference type="STRING" id="1842532.A7E78_01895"/>
<dbReference type="AlphaFoldDB" id="A0A1L3GLF2"/>
<gene>
    <name evidence="2" type="ORF">A7E78_01895</name>
</gene>
<reference evidence="2 3" key="1">
    <citation type="journal article" date="2017" name="Genome Announc.">
        <title>Complete Genome Sequences of Two Acetylene-Fermenting Pelobacter acetylenicus Strains.</title>
        <authorList>
            <person name="Sutton J.M."/>
            <person name="Baesman S.M."/>
            <person name="Fierst J.L."/>
            <person name="Poret-Peterson A.T."/>
            <person name="Oremland R.S."/>
            <person name="Dunlap D.S."/>
            <person name="Akob D.M."/>
        </authorList>
    </citation>
    <scope>NUCLEOTIDE SEQUENCE [LARGE SCALE GENOMIC DNA]</scope>
    <source>
        <strain evidence="2 3">SFB93</strain>
    </source>
</reference>
<dbReference type="InterPro" id="IPR008283">
    <property type="entry name" value="Peptidase_M17_N"/>
</dbReference>
<dbReference type="GO" id="GO:0006508">
    <property type="term" value="P:proteolysis"/>
    <property type="evidence" value="ECO:0007669"/>
    <property type="project" value="InterPro"/>
</dbReference>
<dbReference type="KEGG" id="pef:A7E78_01895"/>
<name>A0A1L3GLF2_9BACT</name>
<dbReference type="EMBL" id="CP015519">
    <property type="protein sequence ID" value="APG26721.1"/>
    <property type="molecule type" value="Genomic_DNA"/>
</dbReference>
<dbReference type="Gene3D" id="3.40.220.10">
    <property type="entry name" value="Leucine Aminopeptidase, subunit E, domain 1"/>
    <property type="match status" value="1"/>
</dbReference>
<accession>A0A1L3GLF2</accession>
<dbReference type="Proteomes" id="UP000182517">
    <property type="component" value="Chromosome"/>
</dbReference>
<feature type="domain" description="Peptidase M17 leucyl aminopeptidase N-terminal" evidence="1">
    <location>
        <begin position="23"/>
        <end position="135"/>
    </location>
</feature>
<evidence type="ECO:0000259" key="1">
    <source>
        <dbReference type="Pfam" id="PF02789"/>
    </source>
</evidence>
<keyword evidence="3" id="KW-1185">Reference proteome</keyword>
<sequence>MNSVRVLAQAPDRMPGEVVAGFFFEDQRPVEGPSALLDWRLNGLLHKLLLAGSATGQLGENILVGNNGKLEASWILFVGGGRLQDLAPFTYGGLVSSVVDDCRRAGFNQISLCLTAPADAAPDWVEQLARELALGSGDMEILLTLQEGVGA</sequence>
<dbReference type="SUPFAM" id="SSF52949">
    <property type="entry name" value="Macro domain-like"/>
    <property type="match status" value="1"/>
</dbReference>
<evidence type="ECO:0000313" key="3">
    <source>
        <dbReference type="Proteomes" id="UP000182517"/>
    </source>
</evidence>